<name>A0A368HIJ2_9GAMM</name>
<evidence type="ECO:0000313" key="2">
    <source>
        <dbReference type="Proteomes" id="UP000253250"/>
    </source>
</evidence>
<dbReference type="Gene3D" id="1.10.620.20">
    <property type="entry name" value="Ribonucleotide Reductase, subunit A"/>
    <property type="match status" value="1"/>
</dbReference>
<organism evidence="1 2">
    <name type="scientific">Acidiferrobacter thiooxydans</name>
    <dbReference type="NCBI Taxonomy" id="163359"/>
    <lineage>
        <taxon>Bacteria</taxon>
        <taxon>Pseudomonadati</taxon>
        <taxon>Pseudomonadota</taxon>
        <taxon>Gammaproteobacteria</taxon>
        <taxon>Acidiferrobacterales</taxon>
        <taxon>Acidiferrobacteraceae</taxon>
        <taxon>Acidiferrobacter</taxon>
    </lineage>
</organism>
<gene>
    <name evidence="1" type="ORF">C4900_05600</name>
</gene>
<dbReference type="AlphaFoldDB" id="A0A368HIJ2"/>
<dbReference type="InterPro" id="IPR025859">
    <property type="entry name" value="AurF/CmlI"/>
</dbReference>
<accession>A0A368HIJ2</accession>
<dbReference type="EMBL" id="PSYR01000001">
    <property type="protein sequence ID" value="RCN59192.1"/>
    <property type="molecule type" value="Genomic_DNA"/>
</dbReference>
<comment type="caution">
    <text evidence="1">The sequence shown here is derived from an EMBL/GenBank/DDBJ whole genome shotgun (WGS) entry which is preliminary data.</text>
</comment>
<dbReference type="InterPro" id="IPR009078">
    <property type="entry name" value="Ferritin-like_SF"/>
</dbReference>
<proteinExistence type="predicted"/>
<keyword evidence="2" id="KW-1185">Reference proteome</keyword>
<dbReference type="RefSeq" id="WP_114282552.1">
    <property type="nucleotide sequence ID" value="NZ_PSYR01000001.1"/>
</dbReference>
<dbReference type="Pfam" id="PF11583">
    <property type="entry name" value="AurF"/>
    <property type="match status" value="1"/>
</dbReference>
<dbReference type="Proteomes" id="UP000253250">
    <property type="component" value="Unassembled WGS sequence"/>
</dbReference>
<reference evidence="1 2" key="1">
    <citation type="submission" date="2018-02" db="EMBL/GenBank/DDBJ databases">
        <title>Insights into the biology of acidophilic members of the Acidiferrobacteraceae family derived from comparative genomic analyses.</title>
        <authorList>
            <person name="Issotta F."/>
            <person name="Thyssen C."/>
            <person name="Mena C."/>
            <person name="Moya A."/>
            <person name="Bellenberg S."/>
            <person name="Sproer C."/>
            <person name="Covarrubias P.C."/>
            <person name="Sand W."/>
            <person name="Quatrini R."/>
            <person name="Vera M."/>
        </authorList>
    </citation>
    <scope>NUCLEOTIDE SEQUENCE [LARGE SCALE GENOMIC DNA]</scope>
    <source>
        <strain evidence="2">m-1</strain>
    </source>
</reference>
<dbReference type="GO" id="GO:0016491">
    <property type="term" value="F:oxidoreductase activity"/>
    <property type="evidence" value="ECO:0007669"/>
    <property type="project" value="InterPro"/>
</dbReference>
<sequence>MANPDFLKSLPSFAERATQLSRHSTPYRDPVARIHWERLSRHAFWLPEQAVSLYGIEEYDALPLATRQTLSHHEFARFLSAGVWLESLFLQRLAHATLKGPRATRIYHLHELREEAGHSLMFLEFFERSGLDDSATAAHFDRWLTFLGRRLPFHSTLFWSAILLGEEVPDRLNRYVRLHAQGVCPVAVELCVLHSTDEARHIAYGQEVLRHRLERAGRMARLALGHALGRLLRRFVATFYYPPQDLYMRAGLPAGPWAARAARHILRRQFVAHCLGPTVARLRGLGLAISWP</sequence>
<dbReference type="SUPFAM" id="SSF47240">
    <property type="entry name" value="Ferritin-like"/>
    <property type="match status" value="1"/>
</dbReference>
<evidence type="ECO:0000313" key="1">
    <source>
        <dbReference type="EMBL" id="RCN59192.1"/>
    </source>
</evidence>
<dbReference type="InterPro" id="IPR012348">
    <property type="entry name" value="RNR-like"/>
</dbReference>
<dbReference type="OrthoDB" id="3609870at2"/>
<protein>
    <recommendedName>
        <fullName evidence="3">Diiron oxygenase</fullName>
    </recommendedName>
</protein>
<evidence type="ECO:0008006" key="3">
    <source>
        <dbReference type="Google" id="ProtNLM"/>
    </source>
</evidence>